<dbReference type="Pfam" id="PF00072">
    <property type="entry name" value="Response_reg"/>
    <property type="match status" value="1"/>
</dbReference>
<feature type="domain" description="Histidine kinase" evidence="7">
    <location>
        <begin position="541"/>
        <end position="760"/>
    </location>
</feature>
<dbReference type="SMART" id="SM00086">
    <property type="entry name" value="PAC"/>
    <property type="match status" value="4"/>
</dbReference>
<keyword evidence="5" id="KW-0418">Kinase</keyword>
<dbReference type="Gene3D" id="2.10.70.100">
    <property type="match status" value="1"/>
</dbReference>
<keyword evidence="4" id="KW-0808">Transferase</keyword>
<proteinExistence type="predicted"/>
<dbReference type="InterPro" id="IPR004358">
    <property type="entry name" value="Sig_transdc_His_kin-like_C"/>
</dbReference>
<feature type="domain" description="PAS" evidence="9">
    <location>
        <begin position="261"/>
        <end position="332"/>
    </location>
</feature>
<dbReference type="GO" id="GO:0006355">
    <property type="term" value="P:regulation of DNA-templated transcription"/>
    <property type="evidence" value="ECO:0007669"/>
    <property type="project" value="InterPro"/>
</dbReference>
<dbReference type="InterPro" id="IPR000700">
    <property type="entry name" value="PAS-assoc_C"/>
</dbReference>
<dbReference type="EMBL" id="JACIJF010000013">
    <property type="protein sequence ID" value="MBB5712135.1"/>
    <property type="molecule type" value="Genomic_DNA"/>
</dbReference>
<dbReference type="SMART" id="SM00448">
    <property type="entry name" value="REC"/>
    <property type="match status" value="1"/>
</dbReference>
<dbReference type="CDD" id="cd00130">
    <property type="entry name" value="PAS"/>
    <property type="match status" value="4"/>
</dbReference>
<dbReference type="SUPFAM" id="SSF47384">
    <property type="entry name" value="Homodimeric domain of signal transducing histidine kinase"/>
    <property type="match status" value="1"/>
</dbReference>
<dbReference type="InterPro" id="IPR011006">
    <property type="entry name" value="CheY-like_superfamily"/>
</dbReference>
<sequence>MKSTERRLNAILNNVTVAIFLIDEKRHCVFMNKAAEELTGYSQEEARGRSLREVVHHPLLDDRPCSSGDRLTGQAFYEREKTQGEEVFLHKDGHFYSAFFTASPAAGDDGQPLGTIIEMRDLTEEKAREAALRESEDPFRNMADHAPVMMWVTDPTGYCTYLNRQWYEFTGQTPEEAKGYGWLEATHPEDRKRAEAEFTRANDLQTSFRAEYRLRHVSGTYRWAIDAASPRFGDGGDYLGYVGSVVDIDDRRKAEEQLALKEEQLRLALDVAEIGQWDVDQASGRMFWPPRVKAMFGISPDVPVTLDDFLNGVHPEDRDRTREAYSAACDPDVRALYDIEYRTVGKEDGITRWVAAKGRGLFSTQGICFRVIGTAIDITRRKRGEIRLRELNERLEHEVTHRTAERNRVWEMSRDLLAIMGFDGRLKAINPAWESTLGRNMETLLSLSFKEQVHPHDHAAGEEAMRRLLRGETVERFEDRLAHADGSWRWISWTLVPEGDVFYAVGRDVTSEKEAAWELGHAQEALRQSQKMEAMGQLTGGVAHDFNNLLTPILGSLDLLQRKGLGGEREQRLIEGALQSADRARTLVQRLLAFARRQPLQAAAVDVGKLVGGMADLLASTTGPQVRVVVEVADDLPPARADPNQLEMALLNLGVNARDAMPQGGTLRITATRDSVRSNRGALKRGHYVRLSVADTGVGMDEPTVARAIEPFFSTKGIGKGTGLGLSMAHGLAAQLGGALTISSREGVGTNIELWLPISTLVPSHDKTVSARVFTDHARGLALLVDDEEVVRASTADMLEEFGYEVQEADSGEAAMALVAQGFRPDLLVTDHLMPGMTGVELASALRAQFPELPVLVVSGFAEFEGVAPALPRLTKPFRSAELEECLAALTTNGWPNSEMNA</sequence>
<protein>
    <recommendedName>
        <fullName evidence="2">histidine kinase</fullName>
        <ecNumber evidence="2">2.7.13.3</ecNumber>
    </recommendedName>
</protein>
<comment type="catalytic activity">
    <reaction evidence="1">
        <text>ATP + protein L-histidine = ADP + protein N-phospho-L-histidine.</text>
        <dbReference type="EC" id="2.7.13.3"/>
    </reaction>
</comment>
<dbReference type="NCBIfam" id="TIGR00229">
    <property type="entry name" value="sensory_box"/>
    <property type="match status" value="4"/>
</dbReference>
<evidence type="ECO:0000256" key="2">
    <source>
        <dbReference type="ARBA" id="ARBA00012438"/>
    </source>
</evidence>
<dbReference type="PROSITE" id="PS50112">
    <property type="entry name" value="PAS"/>
    <property type="match status" value="4"/>
</dbReference>
<dbReference type="InterPro" id="IPR013655">
    <property type="entry name" value="PAS_fold_3"/>
</dbReference>
<feature type="modified residue" description="4-aspartylphosphate" evidence="6">
    <location>
        <position position="831"/>
    </location>
</feature>
<dbReference type="Pfam" id="PF00989">
    <property type="entry name" value="PAS"/>
    <property type="match status" value="1"/>
</dbReference>
<dbReference type="PROSITE" id="PS50110">
    <property type="entry name" value="RESPONSE_REGULATORY"/>
    <property type="match status" value="1"/>
</dbReference>
<dbReference type="InterPro" id="IPR036890">
    <property type="entry name" value="HATPase_C_sf"/>
</dbReference>
<name>A0A840YI89_9SPHN</name>
<dbReference type="InterPro" id="IPR003594">
    <property type="entry name" value="HATPase_dom"/>
</dbReference>
<dbReference type="PANTHER" id="PTHR43304:SF1">
    <property type="entry name" value="PAC DOMAIN-CONTAINING PROTEIN"/>
    <property type="match status" value="1"/>
</dbReference>
<feature type="domain" description="PAS" evidence="9">
    <location>
        <begin position="4"/>
        <end position="56"/>
    </location>
</feature>
<organism evidence="11 12">
    <name type="scientific">Sphingomonas xinjiangensis</name>
    <dbReference type="NCBI Taxonomy" id="643568"/>
    <lineage>
        <taxon>Bacteria</taxon>
        <taxon>Pseudomonadati</taxon>
        <taxon>Pseudomonadota</taxon>
        <taxon>Alphaproteobacteria</taxon>
        <taxon>Sphingomonadales</taxon>
        <taxon>Sphingomonadaceae</taxon>
        <taxon>Sphingomonas</taxon>
    </lineage>
</organism>
<evidence type="ECO:0000256" key="1">
    <source>
        <dbReference type="ARBA" id="ARBA00000085"/>
    </source>
</evidence>
<dbReference type="FunFam" id="3.30.450.20:FF:000099">
    <property type="entry name" value="Sensory box sensor histidine kinase"/>
    <property type="match status" value="1"/>
</dbReference>
<dbReference type="InterPro" id="IPR013767">
    <property type="entry name" value="PAS_fold"/>
</dbReference>
<evidence type="ECO:0000313" key="11">
    <source>
        <dbReference type="EMBL" id="MBB5712135.1"/>
    </source>
</evidence>
<evidence type="ECO:0000259" key="9">
    <source>
        <dbReference type="PROSITE" id="PS50112"/>
    </source>
</evidence>
<evidence type="ECO:0000256" key="4">
    <source>
        <dbReference type="ARBA" id="ARBA00022679"/>
    </source>
</evidence>
<gene>
    <name evidence="11" type="ORF">FHT02_003392</name>
</gene>
<feature type="domain" description="PAS" evidence="9">
    <location>
        <begin position="135"/>
        <end position="211"/>
    </location>
</feature>
<feature type="domain" description="PAC" evidence="10">
    <location>
        <begin position="82"/>
        <end position="134"/>
    </location>
</feature>
<dbReference type="EC" id="2.7.13.3" evidence="2"/>
<keyword evidence="12" id="KW-1185">Reference proteome</keyword>
<dbReference type="GO" id="GO:0000155">
    <property type="term" value="F:phosphorelay sensor kinase activity"/>
    <property type="evidence" value="ECO:0007669"/>
    <property type="project" value="InterPro"/>
</dbReference>
<dbReference type="InterPro" id="IPR036097">
    <property type="entry name" value="HisK_dim/P_sf"/>
</dbReference>
<dbReference type="Pfam" id="PF08447">
    <property type="entry name" value="PAS_3"/>
    <property type="match status" value="2"/>
</dbReference>
<feature type="domain" description="PAS" evidence="9">
    <location>
        <begin position="402"/>
        <end position="472"/>
    </location>
</feature>
<dbReference type="Gene3D" id="1.10.287.130">
    <property type="match status" value="1"/>
</dbReference>
<dbReference type="Gene3D" id="3.30.450.20">
    <property type="entry name" value="PAS domain"/>
    <property type="match status" value="4"/>
</dbReference>
<dbReference type="SMART" id="SM00387">
    <property type="entry name" value="HATPase_c"/>
    <property type="match status" value="1"/>
</dbReference>
<evidence type="ECO:0000256" key="6">
    <source>
        <dbReference type="PROSITE-ProRule" id="PRU00169"/>
    </source>
</evidence>
<dbReference type="SUPFAM" id="SSF52172">
    <property type="entry name" value="CheY-like"/>
    <property type="match status" value="1"/>
</dbReference>
<feature type="domain" description="PAC" evidence="10">
    <location>
        <begin position="337"/>
        <end position="390"/>
    </location>
</feature>
<dbReference type="Gene3D" id="3.40.50.2300">
    <property type="match status" value="1"/>
</dbReference>
<dbReference type="SMART" id="SM00091">
    <property type="entry name" value="PAS"/>
    <property type="match status" value="4"/>
</dbReference>
<comment type="caution">
    <text evidence="11">The sequence shown here is derived from an EMBL/GenBank/DDBJ whole genome shotgun (WGS) entry which is preliminary data.</text>
</comment>
<feature type="domain" description="PAC" evidence="10">
    <location>
        <begin position="208"/>
        <end position="260"/>
    </location>
</feature>
<dbReference type="InterPro" id="IPR001610">
    <property type="entry name" value="PAC"/>
</dbReference>
<keyword evidence="3 6" id="KW-0597">Phosphoprotein</keyword>
<dbReference type="CDD" id="cd00082">
    <property type="entry name" value="HisKA"/>
    <property type="match status" value="1"/>
</dbReference>
<dbReference type="SUPFAM" id="SSF55785">
    <property type="entry name" value="PYP-like sensor domain (PAS domain)"/>
    <property type="match status" value="4"/>
</dbReference>
<evidence type="ECO:0000256" key="5">
    <source>
        <dbReference type="ARBA" id="ARBA00022777"/>
    </source>
</evidence>
<dbReference type="InterPro" id="IPR005467">
    <property type="entry name" value="His_kinase_dom"/>
</dbReference>
<dbReference type="InterPro" id="IPR035965">
    <property type="entry name" value="PAS-like_dom_sf"/>
</dbReference>
<dbReference type="Pfam" id="PF02518">
    <property type="entry name" value="HATPase_c"/>
    <property type="match status" value="1"/>
</dbReference>
<evidence type="ECO:0000313" key="12">
    <source>
        <dbReference type="Proteomes" id="UP000527143"/>
    </source>
</evidence>
<dbReference type="Pfam" id="PF00512">
    <property type="entry name" value="HisKA"/>
    <property type="match status" value="1"/>
</dbReference>
<dbReference type="InterPro" id="IPR003661">
    <property type="entry name" value="HisK_dim/P_dom"/>
</dbReference>
<dbReference type="RefSeq" id="WP_184090160.1">
    <property type="nucleotide sequence ID" value="NZ_JACIJF010000013.1"/>
</dbReference>
<dbReference type="InterPro" id="IPR052162">
    <property type="entry name" value="Sensor_kinase/Photoreceptor"/>
</dbReference>
<dbReference type="SUPFAM" id="SSF55874">
    <property type="entry name" value="ATPase domain of HSP90 chaperone/DNA topoisomerase II/histidine kinase"/>
    <property type="match status" value="1"/>
</dbReference>
<dbReference type="InterPro" id="IPR001789">
    <property type="entry name" value="Sig_transdc_resp-reg_receiver"/>
</dbReference>
<dbReference type="PANTHER" id="PTHR43304">
    <property type="entry name" value="PHYTOCHROME-LIKE PROTEIN CPH1"/>
    <property type="match status" value="1"/>
</dbReference>
<dbReference type="Gene3D" id="3.30.565.10">
    <property type="entry name" value="Histidine kinase-like ATPase, C-terminal domain"/>
    <property type="match status" value="1"/>
</dbReference>
<accession>A0A840YI89</accession>
<evidence type="ECO:0000256" key="3">
    <source>
        <dbReference type="ARBA" id="ARBA00022553"/>
    </source>
</evidence>
<dbReference type="PROSITE" id="PS50109">
    <property type="entry name" value="HIS_KIN"/>
    <property type="match status" value="1"/>
</dbReference>
<evidence type="ECO:0000259" key="7">
    <source>
        <dbReference type="PROSITE" id="PS50109"/>
    </source>
</evidence>
<dbReference type="AlphaFoldDB" id="A0A840YI89"/>
<evidence type="ECO:0000259" key="10">
    <source>
        <dbReference type="PROSITE" id="PS50113"/>
    </source>
</evidence>
<dbReference type="Pfam" id="PF08448">
    <property type="entry name" value="PAS_4"/>
    <property type="match status" value="1"/>
</dbReference>
<reference evidence="11 12" key="1">
    <citation type="submission" date="2020-08" db="EMBL/GenBank/DDBJ databases">
        <title>Genomic Encyclopedia of Type Strains, Phase IV (KMG-IV): sequencing the most valuable type-strain genomes for metagenomic binning, comparative biology and taxonomic classification.</title>
        <authorList>
            <person name="Goeker M."/>
        </authorList>
    </citation>
    <scope>NUCLEOTIDE SEQUENCE [LARGE SCALE GENOMIC DNA]</scope>
    <source>
        <strain evidence="11 12">DSM 26736</strain>
    </source>
</reference>
<dbReference type="SMART" id="SM00388">
    <property type="entry name" value="HisKA"/>
    <property type="match status" value="1"/>
</dbReference>
<evidence type="ECO:0000259" key="8">
    <source>
        <dbReference type="PROSITE" id="PS50110"/>
    </source>
</evidence>
<dbReference type="PRINTS" id="PR00344">
    <property type="entry name" value="BCTRLSENSOR"/>
</dbReference>
<dbReference type="InterPro" id="IPR000014">
    <property type="entry name" value="PAS"/>
</dbReference>
<feature type="domain" description="Response regulatory" evidence="8">
    <location>
        <begin position="781"/>
        <end position="891"/>
    </location>
</feature>
<dbReference type="PROSITE" id="PS50113">
    <property type="entry name" value="PAC"/>
    <property type="match status" value="3"/>
</dbReference>
<dbReference type="Proteomes" id="UP000527143">
    <property type="component" value="Unassembled WGS sequence"/>
</dbReference>
<dbReference type="InterPro" id="IPR013656">
    <property type="entry name" value="PAS_4"/>
</dbReference>